<reference evidence="1 2" key="1">
    <citation type="submission" date="2020-07" db="EMBL/GenBank/DDBJ databases">
        <title>Genomic characterization of Flavobacterium psychrophilum strains.</title>
        <authorList>
            <person name="Castillo D."/>
            <person name="Jorgensen J."/>
            <person name="Middelboe M."/>
        </authorList>
    </citation>
    <scope>NUCLEOTIDE SEQUENCE [LARGE SCALE GENOMIC DNA]</scope>
    <source>
        <strain evidence="1 2">FPS-R7</strain>
    </source>
</reference>
<dbReference type="EMBL" id="CP059075">
    <property type="protein sequence ID" value="QRE04055.1"/>
    <property type="molecule type" value="Genomic_DNA"/>
</dbReference>
<dbReference type="Proteomes" id="UP000596329">
    <property type="component" value="Chromosome"/>
</dbReference>
<organism evidence="1 2">
    <name type="scientific">Flavobacterium psychrophilum</name>
    <dbReference type="NCBI Taxonomy" id="96345"/>
    <lineage>
        <taxon>Bacteria</taxon>
        <taxon>Pseudomonadati</taxon>
        <taxon>Bacteroidota</taxon>
        <taxon>Flavobacteriia</taxon>
        <taxon>Flavobacteriales</taxon>
        <taxon>Flavobacteriaceae</taxon>
        <taxon>Flavobacterium</taxon>
    </lineage>
</organism>
<accession>A0A7U2R9J1</accession>
<dbReference type="RefSeq" id="WP_131797643.1">
    <property type="nucleotide sequence ID" value="NZ_CP059075.1"/>
</dbReference>
<evidence type="ECO:0000313" key="2">
    <source>
        <dbReference type="Proteomes" id="UP000596329"/>
    </source>
</evidence>
<protein>
    <submittedName>
        <fullName evidence="1">Uncharacterized protein</fullName>
    </submittedName>
</protein>
<evidence type="ECO:0000313" key="1">
    <source>
        <dbReference type="EMBL" id="QRE04055.1"/>
    </source>
</evidence>
<proteinExistence type="predicted"/>
<sequence>MNYLFAFILLFFNCKKDNTIQNENNVILNCLIFPTGVTTETYFFKVFENGELEVTFGEKDNNLENANFKNVIWQNKSIITPNNLKLIKQYNIKLNSLRDLKRENLKKGGWEIILNSNNKRFNFYYGEQTKTAIGKIINEIIKSSPNKIDLHSWS</sequence>
<name>A0A7U2R9J1_FLAPS</name>
<gene>
    <name evidence="1" type="ORF">H0H26_00115</name>
</gene>
<dbReference type="AlphaFoldDB" id="A0A7U2R9J1"/>